<dbReference type="SUPFAM" id="SSF52283">
    <property type="entry name" value="Formate/glycerate dehydrogenase catalytic domain-like"/>
    <property type="match status" value="1"/>
</dbReference>
<organism evidence="8 9">
    <name type="scientific">Desulfurispira natronophila</name>
    <dbReference type="NCBI Taxonomy" id="682562"/>
    <lineage>
        <taxon>Bacteria</taxon>
        <taxon>Pseudomonadati</taxon>
        <taxon>Chrysiogenota</taxon>
        <taxon>Chrysiogenia</taxon>
        <taxon>Chrysiogenales</taxon>
        <taxon>Chrysiogenaceae</taxon>
        <taxon>Desulfurispira</taxon>
    </lineage>
</organism>
<protein>
    <submittedName>
        <fullName evidence="8">D-3-phosphoglycerate dehydrogenase</fullName>
        <ecNumber evidence="8">1.1.1.95</ecNumber>
    </submittedName>
</protein>
<dbReference type="AlphaFoldDB" id="A0A7W7Y6A3"/>
<evidence type="ECO:0000256" key="3">
    <source>
        <dbReference type="ARBA" id="ARBA00023002"/>
    </source>
</evidence>
<evidence type="ECO:0000256" key="1">
    <source>
        <dbReference type="ARBA" id="ARBA00005854"/>
    </source>
</evidence>
<evidence type="ECO:0000259" key="6">
    <source>
        <dbReference type="Pfam" id="PF00389"/>
    </source>
</evidence>
<dbReference type="PANTHER" id="PTHR42789:SF1">
    <property type="entry name" value="D-ISOMER SPECIFIC 2-HYDROXYACID DEHYDROGENASE FAMILY PROTEIN (AFU_ORTHOLOGUE AFUA_6G10090)"/>
    <property type="match status" value="1"/>
</dbReference>
<accession>A0A7W7Y6A3</accession>
<dbReference type="EC" id="1.1.1.95" evidence="8"/>
<proteinExistence type="inferred from homology"/>
<dbReference type="Pfam" id="PF00389">
    <property type="entry name" value="2-Hacid_dh"/>
    <property type="match status" value="1"/>
</dbReference>
<dbReference type="InterPro" id="IPR006139">
    <property type="entry name" value="D-isomer_2_OHA_DH_cat_dom"/>
</dbReference>
<comment type="similarity">
    <text evidence="1 5">Belongs to the D-isomer specific 2-hydroxyacid dehydrogenase family.</text>
</comment>
<dbReference type="GO" id="GO:0004617">
    <property type="term" value="F:phosphoglycerate dehydrogenase activity"/>
    <property type="evidence" value="ECO:0007669"/>
    <property type="project" value="UniProtKB-EC"/>
</dbReference>
<dbReference type="SUPFAM" id="SSF51735">
    <property type="entry name" value="NAD(P)-binding Rossmann-fold domains"/>
    <property type="match status" value="1"/>
</dbReference>
<dbReference type="InterPro" id="IPR050857">
    <property type="entry name" value="D-2-hydroxyacid_DH"/>
</dbReference>
<dbReference type="InterPro" id="IPR006140">
    <property type="entry name" value="D-isomer_DH_NAD-bd"/>
</dbReference>
<evidence type="ECO:0000256" key="5">
    <source>
        <dbReference type="RuleBase" id="RU003719"/>
    </source>
</evidence>
<dbReference type="RefSeq" id="WP_183734221.1">
    <property type="nucleotide sequence ID" value="NZ_JACHID010000022.1"/>
</dbReference>
<keyword evidence="2" id="KW-0028">Amino-acid biosynthesis</keyword>
<dbReference type="PANTHER" id="PTHR42789">
    <property type="entry name" value="D-ISOMER SPECIFIC 2-HYDROXYACID DEHYDROGENASE FAMILY PROTEIN (AFU_ORTHOLOGUE AFUA_6G10090)"/>
    <property type="match status" value="1"/>
</dbReference>
<dbReference type="Gene3D" id="3.40.50.720">
    <property type="entry name" value="NAD(P)-binding Rossmann-like Domain"/>
    <property type="match status" value="2"/>
</dbReference>
<feature type="domain" description="D-isomer specific 2-hydroxyacid dehydrogenase catalytic" evidence="6">
    <location>
        <begin position="18"/>
        <end position="315"/>
    </location>
</feature>
<sequence>MSQVLVTTVPFGDRCSLPIELLEENGISFVINPLNRKLKEEELAELVGDFEVLIAGTEVISDRVMANGRNLRLISRVGVGLDGVDLAAARHRGIQVSYTPDAPAPAVADLSIGLIMSLLRCTHLSNLHMHRGLWNRYFGKRIQESTVGIIGAGRIGMRVLHLLVALGVKRLLVHDTDPAVRLRCPEGVEWVSRDVVLEESDAVSIHVPLTGKSRNMIARDELLRMKSDAVIVNTSRGGIIHEDDLADVLEEGYLGGAAVDVFTNEPYSGRLCEVERCLLTSHMGSMSVDCRTQMEIEATREAVRFLTGQALESTVPELEYEIQRLAGS</sequence>
<keyword evidence="3 5" id="KW-0560">Oxidoreductase</keyword>
<dbReference type="EMBL" id="JACHID010000022">
    <property type="protein sequence ID" value="MBB5022900.1"/>
    <property type="molecule type" value="Genomic_DNA"/>
</dbReference>
<evidence type="ECO:0000259" key="7">
    <source>
        <dbReference type="Pfam" id="PF02826"/>
    </source>
</evidence>
<dbReference type="GO" id="GO:0008652">
    <property type="term" value="P:amino acid biosynthetic process"/>
    <property type="evidence" value="ECO:0007669"/>
    <property type="project" value="UniProtKB-KW"/>
</dbReference>
<feature type="domain" description="D-isomer specific 2-hydroxyacid dehydrogenase NAD-binding" evidence="7">
    <location>
        <begin position="112"/>
        <end position="284"/>
    </location>
</feature>
<evidence type="ECO:0000256" key="4">
    <source>
        <dbReference type="ARBA" id="ARBA00023027"/>
    </source>
</evidence>
<reference evidence="8 9" key="1">
    <citation type="submission" date="2020-08" db="EMBL/GenBank/DDBJ databases">
        <title>Genomic Encyclopedia of Type Strains, Phase IV (KMG-IV): sequencing the most valuable type-strain genomes for metagenomic binning, comparative biology and taxonomic classification.</title>
        <authorList>
            <person name="Goeker M."/>
        </authorList>
    </citation>
    <scope>NUCLEOTIDE SEQUENCE [LARGE SCALE GENOMIC DNA]</scope>
    <source>
        <strain evidence="8 9">DSM 22071</strain>
    </source>
</reference>
<evidence type="ECO:0000313" key="9">
    <source>
        <dbReference type="Proteomes" id="UP000528322"/>
    </source>
</evidence>
<keyword evidence="4" id="KW-0520">NAD</keyword>
<gene>
    <name evidence="8" type="ORF">HNR37_002247</name>
</gene>
<dbReference type="InterPro" id="IPR036291">
    <property type="entry name" value="NAD(P)-bd_dom_sf"/>
</dbReference>
<evidence type="ECO:0000313" key="8">
    <source>
        <dbReference type="EMBL" id="MBB5022900.1"/>
    </source>
</evidence>
<evidence type="ECO:0000256" key="2">
    <source>
        <dbReference type="ARBA" id="ARBA00022605"/>
    </source>
</evidence>
<dbReference type="InterPro" id="IPR029752">
    <property type="entry name" value="D-isomer_DH_CS1"/>
</dbReference>
<dbReference type="PROSITE" id="PS00065">
    <property type="entry name" value="D_2_HYDROXYACID_DH_1"/>
    <property type="match status" value="1"/>
</dbReference>
<name>A0A7W7Y6A3_9BACT</name>
<keyword evidence="9" id="KW-1185">Reference proteome</keyword>
<dbReference type="Pfam" id="PF02826">
    <property type="entry name" value="2-Hacid_dh_C"/>
    <property type="match status" value="1"/>
</dbReference>
<dbReference type="Proteomes" id="UP000528322">
    <property type="component" value="Unassembled WGS sequence"/>
</dbReference>
<dbReference type="CDD" id="cd12172">
    <property type="entry name" value="PGDH_like_2"/>
    <property type="match status" value="1"/>
</dbReference>
<dbReference type="GO" id="GO:0051287">
    <property type="term" value="F:NAD binding"/>
    <property type="evidence" value="ECO:0007669"/>
    <property type="project" value="InterPro"/>
</dbReference>
<comment type="caution">
    <text evidence="8">The sequence shown here is derived from an EMBL/GenBank/DDBJ whole genome shotgun (WGS) entry which is preliminary data.</text>
</comment>